<keyword evidence="5 7" id="KW-0671">Queuosine biosynthesis</keyword>
<evidence type="ECO:0000256" key="2">
    <source>
        <dbReference type="ARBA" id="ARBA00022676"/>
    </source>
</evidence>
<dbReference type="NCBIfam" id="TIGR00449">
    <property type="entry name" value="tgt_general"/>
    <property type="match status" value="1"/>
</dbReference>
<comment type="similarity">
    <text evidence="7">Belongs to the queuine tRNA-ribosyltransferase family.</text>
</comment>
<dbReference type="PANTHER" id="PTHR46499:SF1">
    <property type="entry name" value="QUEUINE TRNA-RIBOSYLTRANSFERASE"/>
    <property type="match status" value="1"/>
</dbReference>
<feature type="active site" description="Nucleophile" evidence="7">
    <location>
        <position position="319"/>
    </location>
</feature>
<evidence type="ECO:0000256" key="4">
    <source>
        <dbReference type="ARBA" id="ARBA00022694"/>
    </source>
</evidence>
<dbReference type="Pfam" id="PF01702">
    <property type="entry name" value="TGT"/>
    <property type="match status" value="1"/>
</dbReference>
<dbReference type="InterPro" id="IPR036511">
    <property type="entry name" value="TGT-like_sf"/>
</dbReference>
<evidence type="ECO:0000256" key="3">
    <source>
        <dbReference type="ARBA" id="ARBA00022679"/>
    </source>
</evidence>
<dbReference type="InterPro" id="IPR004803">
    <property type="entry name" value="TGT"/>
</dbReference>
<comment type="catalytic activity">
    <reaction evidence="6 7">
        <text>7-aminomethyl-7-carbaguanine + guanosine(34) in tRNA = 7-aminomethyl-7-carbaguanosine(34) in tRNA + guanine</text>
        <dbReference type="Rhea" id="RHEA:24104"/>
        <dbReference type="Rhea" id="RHEA-COMP:10341"/>
        <dbReference type="Rhea" id="RHEA-COMP:10342"/>
        <dbReference type="ChEBI" id="CHEBI:16235"/>
        <dbReference type="ChEBI" id="CHEBI:58703"/>
        <dbReference type="ChEBI" id="CHEBI:74269"/>
        <dbReference type="ChEBI" id="CHEBI:82833"/>
        <dbReference type="EC" id="2.4.2.29"/>
    </reaction>
</comment>
<comment type="pathway">
    <text evidence="1 7">tRNA modification; tRNA-queuosine biosynthesis.</text>
</comment>
<evidence type="ECO:0000256" key="6">
    <source>
        <dbReference type="ARBA" id="ARBA00050112"/>
    </source>
</evidence>
<feature type="region of interest" description="RNA binding" evidence="7">
    <location>
        <begin position="300"/>
        <end position="306"/>
    </location>
</feature>
<keyword evidence="7" id="KW-0479">Metal-binding</keyword>
<dbReference type="GO" id="GO:0046872">
    <property type="term" value="F:metal ion binding"/>
    <property type="evidence" value="ECO:0007669"/>
    <property type="project" value="UniProtKB-KW"/>
</dbReference>
<dbReference type="GO" id="GO:0005829">
    <property type="term" value="C:cytosol"/>
    <property type="evidence" value="ECO:0007669"/>
    <property type="project" value="TreeGrafter"/>
</dbReference>
<gene>
    <name evidence="7 9" type="primary">tgt</name>
    <name evidence="9" type="ORF">G3M78_14805</name>
</gene>
<proteinExistence type="inferred from homology"/>
<evidence type="ECO:0000256" key="5">
    <source>
        <dbReference type="ARBA" id="ARBA00022785"/>
    </source>
</evidence>
<feature type="binding site" evidence="7">
    <location>
        <position position="242"/>
    </location>
    <ligand>
        <name>substrate</name>
    </ligand>
</feature>
<evidence type="ECO:0000313" key="10">
    <source>
        <dbReference type="Proteomes" id="UP000594464"/>
    </source>
</evidence>
<keyword evidence="3 7" id="KW-0808">Transferase</keyword>
<dbReference type="HAMAP" id="MF_00168">
    <property type="entry name" value="Q_tRNA_Tgt"/>
    <property type="match status" value="1"/>
</dbReference>
<feature type="binding site" evidence="7">
    <location>
        <position position="269"/>
    </location>
    <ligand>
        <name>substrate</name>
    </ligand>
</feature>
<dbReference type="PANTHER" id="PTHR46499">
    <property type="entry name" value="QUEUINE TRNA-RIBOSYLTRANSFERASE"/>
    <property type="match status" value="1"/>
</dbReference>
<dbReference type="SUPFAM" id="SSF51713">
    <property type="entry name" value="tRNA-guanine transglycosylase"/>
    <property type="match status" value="1"/>
</dbReference>
<feature type="region of interest" description="RNA binding; important for wobble base 34 recognition" evidence="7">
    <location>
        <begin position="324"/>
        <end position="328"/>
    </location>
</feature>
<comment type="subunit">
    <text evidence="7">Homodimer. Within each dimer, one monomer is responsible for RNA recognition and catalysis, while the other monomer binds to the replacement base PreQ1.</text>
</comment>
<dbReference type="EMBL" id="CP048620">
    <property type="protein sequence ID" value="QPJ66602.1"/>
    <property type="molecule type" value="Genomic_DNA"/>
</dbReference>
<dbReference type="AlphaFoldDB" id="A0A7T0C4T4"/>
<evidence type="ECO:0000256" key="1">
    <source>
        <dbReference type="ARBA" id="ARBA00004691"/>
    </source>
</evidence>
<evidence type="ECO:0000256" key="7">
    <source>
        <dbReference type="HAMAP-Rule" id="MF_00168"/>
    </source>
</evidence>
<dbReference type="GO" id="GO:0008479">
    <property type="term" value="F:tRNA-guanosine(34) queuine transglycosylase activity"/>
    <property type="evidence" value="ECO:0007669"/>
    <property type="project" value="UniProtKB-UniRule"/>
</dbReference>
<feature type="active site" description="Proton acceptor" evidence="7">
    <location>
        <position position="145"/>
    </location>
</feature>
<dbReference type="InterPro" id="IPR002616">
    <property type="entry name" value="tRNA_ribo_trans-like"/>
</dbReference>
<feature type="binding site" evidence="7">
    <location>
        <position position="199"/>
    </location>
    <ligand>
        <name>substrate</name>
    </ligand>
</feature>
<dbReference type="EC" id="2.4.2.29" evidence="7"/>
<feature type="binding site" evidence="7">
    <location>
        <begin position="145"/>
        <end position="149"/>
    </location>
    <ligand>
        <name>substrate</name>
    </ligand>
</feature>
<dbReference type="UniPathway" id="UPA00392"/>
<feature type="binding site" evidence="7">
    <location>
        <position position="359"/>
    </location>
    <ligand>
        <name>Zn(2+)</name>
        <dbReference type="ChEBI" id="CHEBI:29105"/>
    </ligand>
</feature>
<keyword evidence="4 7" id="KW-0819">tRNA processing</keyword>
<evidence type="ECO:0000259" key="8">
    <source>
        <dbReference type="Pfam" id="PF01702"/>
    </source>
</evidence>
<feature type="domain" description="tRNA-guanine(15) transglycosylase-like" evidence="8">
    <location>
        <begin position="67"/>
        <end position="408"/>
    </location>
</feature>
<comment type="cofactor">
    <cofactor evidence="7">
        <name>Zn(2+)</name>
        <dbReference type="ChEBI" id="CHEBI:29105"/>
    </cofactor>
    <text evidence="7">Binds 1 zinc ion per subunit.</text>
</comment>
<comment type="function">
    <text evidence="7">Catalyzes the base-exchange of a guanine (G) residue with the queuine precursor 7-aminomethyl-7-deazaguanine (PreQ1) at position 34 (anticodon wobble position) in tRNAs with GU(N) anticodons (tRNA-Asp, -Asn, -His and -Tyr). Catalysis occurs through a double-displacement mechanism. The nucleophile active site attacks the C1' of nucleotide 34 to detach the guanine base from the RNA, forming a covalent enzyme-RNA intermediate. The proton acceptor active site deprotonates the incoming PreQ1, allowing a nucleophilic attack on the C1' of the ribose to form the product. After dissociation, two additional enzymatic reactions on the tRNA convert PreQ1 to queuine (Q), resulting in the hypermodified nucleoside queuosine (7-(((4,5-cis-dihydroxy-2-cyclopenten-1-yl)amino)methyl)-7-deazaguanosine).</text>
</comment>
<feature type="binding site" evidence="7">
    <location>
        <position position="362"/>
    </location>
    <ligand>
        <name>Zn(2+)</name>
        <dbReference type="ChEBI" id="CHEBI:29105"/>
    </ligand>
</feature>
<evidence type="ECO:0000313" key="9">
    <source>
        <dbReference type="EMBL" id="QPJ66602.1"/>
    </source>
</evidence>
<dbReference type="Gene3D" id="3.20.20.105">
    <property type="entry name" value="Queuine tRNA-ribosyltransferase-like"/>
    <property type="match status" value="1"/>
</dbReference>
<dbReference type="FunFam" id="3.20.20.105:FF:000001">
    <property type="entry name" value="Queuine tRNA-ribosyltransferase"/>
    <property type="match status" value="1"/>
</dbReference>
<dbReference type="InterPro" id="IPR050076">
    <property type="entry name" value="ArchSynthase1/Queuine_TRR"/>
</dbReference>
<keyword evidence="2 7" id="KW-0328">Glycosyltransferase</keyword>
<dbReference type="NCBIfam" id="TIGR00430">
    <property type="entry name" value="Q_tRNA_tgt"/>
    <property type="match status" value="1"/>
</dbReference>
<reference evidence="10" key="1">
    <citation type="submission" date="2020-02" db="EMBL/GenBank/DDBJ databases">
        <title>Genomic and physiological characterization of two novel Nitrospinaceae genera.</title>
        <authorList>
            <person name="Mueller A.J."/>
            <person name="Jung M.-Y."/>
            <person name="Strachan C.R."/>
            <person name="Herbold C.W."/>
            <person name="Kirkegaard R.H."/>
            <person name="Daims H."/>
        </authorList>
    </citation>
    <scope>NUCLEOTIDE SEQUENCE [LARGE SCALE GENOMIC DNA]</scope>
</reference>
<keyword evidence="7" id="KW-0862">Zinc</keyword>
<dbReference type="Proteomes" id="UP000594464">
    <property type="component" value="Chromosome"/>
</dbReference>
<dbReference type="KEGG" id="nva:G3M78_14805"/>
<dbReference type="GO" id="GO:0008616">
    <property type="term" value="P:tRNA queuosine(34) biosynthetic process"/>
    <property type="evidence" value="ECO:0007669"/>
    <property type="project" value="UniProtKB-UniRule"/>
</dbReference>
<sequence length="417" mass="46854">MDVAQVSVKSIRGKYNQRSRKFALRTKSSFPLNACPSTSWKPAYNARQNPDRAVIDFQIIKTHKHSRARLGRITTPRGVIDTPAFMPVGTQATVKALTPEDLIDCGSQIILGNTYHLYLRPGHELIADMKGLHKFMNWQRPILTDSGGFQIFSLNSLVKISEEGAAFQSHIDGSRHFISPEKAIEIQQALGSDIMMTLDEPTPHNAEKSQAEKSLQLSLRWAKRCRAAHPVEETQSLFGIVQGGMFKDLRRASVEGTVDIGFAGYAIGGLSVGEEKDLMYEIADHTAPLLPDDRPRYLMGVGTPEDLMQCSSMGIDMFDCVMPTRNARNGSLFTRNGKLNIKNAQYLRDDGPVDPTCSCYTCKNYSRAYLRHLFQCNEILAMRLNTLHNIAFYQNWMKDIRHAIEENRPFDLPQSLG</sequence>
<feature type="binding site" evidence="7">
    <location>
        <position position="388"/>
    </location>
    <ligand>
        <name>Zn(2+)</name>
        <dbReference type="ChEBI" id="CHEBI:29105"/>
    </ligand>
</feature>
<accession>A0A7T0C4T4</accession>
<organism evidence="9 10">
    <name type="scientific">Candidatus Nitrohelix vancouverensis</name>
    <dbReference type="NCBI Taxonomy" id="2705534"/>
    <lineage>
        <taxon>Bacteria</taxon>
        <taxon>Pseudomonadati</taxon>
        <taxon>Nitrospinota/Tectimicrobiota group</taxon>
        <taxon>Nitrospinota</taxon>
        <taxon>Nitrospinia</taxon>
        <taxon>Nitrospinales</taxon>
        <taxon>Nitrospinaceae</taxon>
        <taxon>Candidatus Nitrohelix</taxon>
    </lineage>
</organism>
<name>A0A7T0C4T4_9BACT</name>
<feature type="binding site" evidence="7">
    <location>
        <position position="357"/>
    </location>
    <ligand>
        <name>Zn(2+)</name>
        <dbReference type="ChEBI" id="CHEBI:29105"/>
    </ligand>
</feature>
<protein>
    <recommendedName>
        <fullName evidence="7">Queuine tRNA-ribosyltransferase</fullName>
        <ecNumber evidence="7">2.4.2.29</ecNumber>
    </recommendedName>
    <alternativeName>
        <fullName evidence="7">Guanine insertion enzyme</fullName>
    </alternativeName>
    <alternativeName>
        <fullName evidence="7">tRNA-guanine transglycosylase</fullName>
    </alternativeName>
</protein>